<name>A0A645A582_9ZZZZ</name>
<evidence type="ECO:0000313" key="2">
    <source>
        <dbReference type="EMBL" id="MPM47848.1"/>
    </source>
</evidence>
<keyword evidence="1" id="KW-0472">Membrane</keyword>
<organism evidence="2">
    <name type="scientific">bioreactor metagenome</name>
    <dbReference type="NCBI Taxonomy" id="1076179"/>
    <lineage>
        <taxon>unclassified sequences</taxon>
        <taxon>metagenomes</taxon>
        <taxon>ecological metagenomes</taxon>
    </lineage>
</organism>
<proteinExistence type="predicted"/>
<comment type="caution">
    <text evidence="2">The sequence shown here is derived from an EMBL/GenBank/DDBJ whole genome shotgun (WGS) entry which is preliminary data.</text>
</comment>
<keyword evidence="1" id="KW-0812">Transmembrane</keyword>
<accession>A0A645A582</accession>
<sequence length="125" mass="13463">MPQNTHKVHIVCRRCKTRFTGIYCPYCGAEKGAPSALGSRGGLLSGFLRFLLSLIALALILIVAFVALDYSASAAGDRHGAARAILDSARYAIPKSLLDLYAQAKTAFLDRWIAAVSEFFSILLG</sequence>
<reference evidence="2" key="1">
    <citation type="submission" date="2019-08" db="EMBL/GenBank/DDBJ databases">
        <authorList>
            <person name="Kucharzyk K."/>
            <person name="Murdoch R.W."/>
            <person name="Higgins S."/>
            <person name="Loffler F."/>
        </authorList>
    </citation>
    <scope>NUCLEOTIDE SEQUENCE</scope>
</reference>
<gene>
    <name evidence="2" type="ORF">SDC9_94569</name>
</gene>
<feature type="transmembrane region" description="Helical" evidence="1">
    <location>
        <begin position="47"/>
        <end position="68"/>
    </location>
</feature>
<evidence type="ECO:0000256" key="1">
    <source>
        <dbReference type="SAM" id="Phobius"/>
    </source>
</evidence>
<protein>
    <submittedName>
        <fullName evidence="2">Uncharacterized protein</fullName>
    </submittedName>
</protein>
<keyword evidence="1" id="KW-1133">Transmembrane helix</keyword>
<dbReference type="EMBL" id="VSSQ01011844">
    <property type="protein sequence ID" value="MPM47848.1"/>
    <property type="molecule type" value="Genomic_DNA"/>
</dbReference>
<dbReference type="AlphaFoldDB" id="A0A645A582"/>